<sequence length="217" mass="24680">MTEHNETATRILDAAETLFAEQGFTETSLRSITARAKVNLAAVNYHFGSKEELVQAVFERFLTPFCRRLDKALDELMARSEQSTTPNLEGVFGVLARNMLSGVESARNDNKLSIFMRLLGLAYTQSQGHLRHYLREHYDATYRRFILLIHQSTPHVSPNELFWRIHFAVGAAVFTMGNVETLRAMALNDTHQDNTLENILDKLVPFVANALSEDRDH</sequence>
<accession>A0A4Z0WIQ0</accession>
<keyword evidence="1 2" id="KW-0238">DNA-binding</keyword>
<evidence type="ECO:0000256" key="2">
    <source>
        <dbReference type="PROSITE-ProRule" id="PRU00335"/>
    </source>
</evidence>
<dbReference type="InterPro" id="IPR041586">
    <property type="entry name" value="PsrA_TetR_C"/>
</dbReference>
<dbReference type="RefSeq" id="WP_135481554.1">
    <property type="nucleotide sequence ID" value="NZ_SRMF01000001.1"/>
</dbReference>
<dbReference type="PRINTS" id="PR00455">
    <property type="entry name" value="HTHTETR"/>
</dbReference>
<dbReference type="SUPFAM" id="SSF46689">
    <property type="entry name" value="Homeodomain-like"/>
    <property type="match status" value="1"/>
</dbReference>
<evidence type="ECO:0000313" key="4">
    <source>
        <dbReference type="EMBL" id="TGG95686.1"/>
    </source>
</evidence>
<dbReference type="OrthoDB" id="2356263at2"/>
<evidence type="ECO:0000313" key="5">
    <source>
        <dbReference type="Proteomes" id="UP000297475"/>
    </source>
</evidence>
<name>A0A4Z0WIQ0_9GAMM</name>
<comment type="caution">
    <text evidence="4">The sequence shown here is derived from an EMBL/GenBank/DDBJ whole genome shotgun (WGS) entry which is preliminary data.</text>
</comment>
<reference evidence="4 5" key="1">
    <citation type="submission" date="2019-04" db="EMBL/GenBank/DDBJ databases">
        <title>Natronospirillum operosus gen. nov., sp. nov., a haloalkaliphilic satellite isolated from decaying biomass of laboratory culture of cyanobacterium Geitlerinema sp. and proposal of Natronospirillaceae fam. nov. and Saccharospirillaceae fam. nov.</title>
        <authorList>
            <person name="Kevbrin V."/>
            <person name="Boltyanskaya Y."/>
            <person name="Koziaeva V."/>
            <person name="Grouzdev D.S."/>
            <person name="Park M."/>
            <person name="Cho J."/>
        </authorList>
    </citation>
    <scope>NUCLEOTIDE SEQUENCE [LARGE SCALE GENOMIC DNA]</scope>
    <source>
        <strain evidence="4 5">G-116</strain>
    </source>
</reference>
<dbReference type="Proteomes" id="UP000297475">
    <property type="component" value="Unassembled WGS sequence"/>
</dbReference>
<dbReference type="AlphaFoldDB" id="A0A4Z0WIQ0"/>
<feature type="domain" description="HTH tetR-type" evidence="3">
    <location>
        <begin position="5"/>
        <end position="65"/>
    </location>
</feature>
<protein>
    <submittedName>
        <fullName evidence="4">TetR/AcrR family transcriptional regulator</fullName>
    </submittedName>
</protein>
<dbReference type="InterPro" id="IPR036271">
    <property type="entry name" value="Tet_transcr_reg_TetR-rel_C_sf"/>
</dbReference>
<dbReference type="GO" id="GO:0000976">
    <property type="term" value="F:transcription cis-regulatory region binding"/>
    <property type="evidence" value="ECO:0007669"/>
    <property type="project" value="TreeGrafter"/>
</dbReference>
<evidence type="ECO:0000256" key="1">
    <source>
        <dbReference type="ARBA" id="ARBA00023125"/>
    </source>
</evidence>
<dbReference type="Pfam" id="PF00440">
    <property type="entry name" value="TetR_N"/>
    <property type="match status" value="1"/>
</dbReference>
<dbReference type="PROSITE" id="PS01081">
    <property type="entry name" value="HTH_TETR_1"/>
    <property type="match status" value="1"/>
</dbReference>
<dbReference type="PROSITE" id="PS50977">
    <property type="entry name" value="HTH_TETR_2"/>
    <property type="match status" value="1"/>
</dbReference>
<keyword evidence="5" id="KW-1185">Reference proteome</keyword>
<dbReference type="GO" id="GO:0003700">
    <property type="term" value="F:DNA-binding transcription factor activity"/>
    <property type="evidence" value="ECO:0007669"/>
    <property type="project" value="TreeGrafter"/>
</dbReference>
<evidence type="ECO:0000259" key="3">
    <source>
        <dbReference type="PROSITE" id="PS50977"/>
    </source>
</evidence>
<dbReference type="SUPFAM" id="SSF48498">
    <property type="entry name" value="Tetracyclin repressor-like, C-terminal domain"/>
    <property type="match status" value="1"/>
</dbReference>
<dbReference type="PANTHER" id="PTHR30055">
    <property type="entry name" value="HTH-TYPE TRANSCRIPTIONAL REGULATOR RUTR"/>
    <property type="match status" value="1"/>
</dbReference>
<dbReference type="InterPro" id="IPR023772">
    <property type="entry name" value="DNA-bd_HTH_TetR-type_CS"/>
</dbReference>
<organism evidence="4 5">
    <name type="scientific">Natronospirillum operosum</name>
    <dbReference type="NCBI Taxonomy" id="2759953"/>
    <lineage>
        <taxon>Bacteria</taxon>
        <taxon>Pseudomonadati</taxon>
        <taxon>Pseudomonadota</taxon>
        <taxon>Gammaproteobacteria</taxon>
        <taxon>Oceanospirillales</taxon>
        <taxon>Natronospirillaceae</taxon>
        <taxon>Natronospirillum</taxon>
    </lineage>
</organism>
<proteinExistence type="predicted"/>
<dbReference type="PANTHER" id="PTHR30055:SF235">
    <property type="entry name" value="TRANSCRIPTIONAL REGULATORY PROTEIN"/>
    <property type="match status" value="1"/>
</dbReference>
<feature type="DNA-binding region" description="H-T-H motif" evidence="2">
    <location>
        <begin position="28"/>
        <end position="47"/>
    </location>
</feature>
<dbReference type="InterPro" id="IPR009057">
    <property type="entry name" value="Homeodomain-like_sf"/>
</dbReference>
<gene>
    <name evidence="4" type="ORF">E4656_04550</name>
</gene>
<dbReference type="Pfam" id="PF17939">
    <property type="entry name" value="TetR_C_30"/>
    <property type="match status" value="1"/>
</dbReference>
<dbReference type="InterPro" id="IPR001647">
    <property type="entry name" value="HTH_TetR"/>
</dbReference>
<dbReference type="InterPro" id="IPR050109">
    <property type="entry name" value="HTH-type_TetR-like_transc_reg"/>
</dbReference>
<dbReference type="Gene3D" id="1.10.357.10">
    <property type="entry name" value="Tetracycline Repressor, domain 2"/>
    <property type="match status" value="1"/>
</dbReference>
<dbReference type="EMBL" id="SRMF01000001">
    <property type="protein sequence ID" value="TGG95686.1"/>
    <property type="molecule type" value="Genomic_DNA"/>
</dbReference>